<dbReference type="OrthoDB" id="447637at2759"/>
<dbReference type="SMART" id="SM00648">
    <property type="entry name" value="SWAP"/>
    <property type="match status" value="2"/>
</dbReference>
<evidence type="ECO:0000259" key="6">
    <source>
        <dbReference type="PROSITE" id="PS50128"/>
    </source>
</evidence>
<protein>
    <recommendedName>
        <fullName evidence="6">SURP motif domain-containing protein</fullName>
    </recommendedName>
</protein>
<feature type="domain" description="SURP motif" evidence="6">
    <location>
        <begin position="220"/>
        <end position="263"/>
    </location>
</feature>
<evidence type="ECO:0000256" key="2">
    <source>
        <dbReference type="ARBA" id="ARBA00022737"/>
    </source>
</evidence>
<evidence type="ECO:0000313" key="8">
    <source>
        <dbReference type="Proteomes" id="UP000684084"/>
    </source>
</evidence>
<organism evidence="7 8">
    <name type="scientific">Rhizophagus irregularis</name>
    <dbReference type="NCBI Taxonomy" id="588596"/>
    <lineage>
        <taxon>Eukaryota</taxon>
        <taxon>Fungi</taxon>
        <taxon>Fungi incertae sedis</taxon>
        <taxon>Mucoromycota</taxon>
        <taxon>Glomeromycotina</taxon>
        <taxon>Glomeromycetes</taxon>
        <taxon>Glomerales</taxon>
        <taxon>Glomeraceae</taxon>
        <taxon>Rhizophagus</taxon>
    </lineage>
</organism>
<feature type="compositionally biased region" description="Basic and acidic residues" evidence="5">
    <location>
        <begin position="412"/>
        <end position="426"/>
    </location>
</feature>
<accession>A0A915YND9</accession>
<keyword evidence="3" id="KW-0694">RNA-binding</keyword>
<feature type="domain" description="SURP motif" evidence="6">
    <location>
        <begin position="365"/>
        <end position="407"/>
    </location>
</feature>
<dbReference type="GO" id="GO:0000395">
    <property type="term" value="P:mRNA 5'-splice site recognition"/>
    <property type="evidence" value="ECO:0007669"/>
    <property type="project" value="TreeGrafter"/>
</dbReference>
<sequence length="435" mass="50521">MFFSETLLPEPSQSEQRPSNNWSESSSSTKFNKSRRNKHPRKKQRTNSQDYTDLLVFGYEAKTFRDNEMSQKVNNGELLIPWRGENENKILLDRVKVFFQHKTSTEELETVSLIAYFYDTIRPEDVEQEKLCDEERWVDLDSEFEDLYSMSEEERDSYIENKRKRKKMQEEDRLYSYDYSDENLPYEEEETILVTKPDYAPKFSAPNGMITPSDNRIDEIIERTAKFINSSTDPQMEIIIQAKQSNNPSFSFLNKDDPLYPYYKHVRLLLQTGLFAYGGNDDGEDSSSNEENGENENDSTNGRSEGNKSTDDFTEDEKKIKLEGTKVETFKSNANSSTHNTASRPSRPPQPFGPVVVPPPDLKVIIDKMSAYVAKNGQSLEAKVREKHIDDPRFSFLLPWNEFHPYYKHKIQEERATIEPIEKETAGDDDATGEE</sequence>
<dbReference type="InterPro" id="IPR000061">
    <property type="entry name" value="Surp"/>
</dbReference>
<dbReference type="AlphaFoldDB" id="A0A915YND9"/>
<reference evidence="7" key="1">
    <citation type="submission" date="2020-05" db="EMBL/GenBank/DDBJ databases">
        <authorList>
            <person name="Rincon C."/>
            <person name="Sanders R I."/>
            <person name="Robbins C."/>
            <person name="Chaturvedi A."/>
        </authorList>
    </citation>
    <scope>NUCLEOTIDE SEQUENCE</scope>
    <source>
        <strain evidence="7">CHB12</strain>
    </source>
</reference>
<dbReference type="PROSITE" id="PS50128">
    <property type="entry name" value="SURP"/>
    <property type="match status" value="2"/>
</dbReference>
<evidence type="ECO:0000256" key="3">
    <source>
        <dbReference type="ARBA" id="ARBA00022884"/>
    </source>
</evidence>
<dbReference type="Pfam" id="PF01805">
    <property type="entry name" value="Surp"/>
    <property type="match status" value="2"/>
</dbReference>
<evidence type="ECO:0000313" key="7">
    <source>
        <dbReference type="EMBL" id="CAB5298205.1"/>
    </source>
</evidence>
<gene>
    <name evidence="7" type="ORF">CHRIB12_LOCUS637</name>
</gene>
<comment type="caution">
    <text evidence="7">The sequence shown here is derived from an EMBL/GenBank/DDBJ whole genome shotgun (WGS) entry which is preliminary data.</text>
</comment>
<dbReference type="GO" id="GO:0003723">
    <property type="term" value="F:RNA binding"/>
    <property type="evidence" value="ECO:0007669"/>
    <property type="project" value="UniProtKB-KW"/>
</dbReference>
<dbReference type="InterPro" id="IPR040397">
    <property type="entry name" value="SWAP"/>
</dbReference>
<evidence type="ECO:0000256" key="4">
    <source>
        <dbReference type="ARBA" id="ARBA00023187"/>
    </source>
</evidence>
<feature type="region of interest" description="Disordered" evidence="5">
    <location>
        <begin position="412"/>
        <end position="435"/>
    </location>
</feature>
<dbReference type="PANTHER" id="PTHR13161">
    <property type="entry name" value="SPLICING FACTOR SUPPRESSOR OF WHITE APRICOT"/>
    <property type="match status" value="1"/>
</dbReference>
<dbReference type="FunFam" id="1.10.10.790:FF:000002">
    <property type="entry name" value="Splicing factor 3A subunit 1"/>
    <property type="match status" value="1"/>
</dbReference>
<proteinExistence type="predicted"/>
<dbReference type="InterPro" id="IPR019147">
    <property type="entry name" value="SWAP_N_domain"/>
</dbReference>
<feature type="compositionally biased region" description="Pro residues" evidence="5">
    <location>
        <begin position="346"/>
        <end position="356"/>
    </location>
</feature>
<feature type="region of interest" description="Disordered" evidence="5">
    <location>
        <begin position="279"/>
        <end position="356"/>
    </location>
</feature>
<dbReference type="SMART" id="SM01141">
    <property type="entry name" value="DRY_EERY"/>
    <property type="match status" value="1"/>
</dbReference>
<evidence type="ECO:0000256" key="5">
    <source>
        <dbReference type="SAM" id="MobiDB-lite"/>
    </source>
</evidence>
<feature type="region of interest" description="Disordered" evidence="5">
    <location>
        <begin position="1"/>
        <end position="47"/>
    </location>
</feature>
<feature type="compositionally biased region" description="Basic and acidic residues" evidence="5">
    <location>
        <begin position="305"/>
        <end position="329"/>
    </location>
</feature>
<name>A0A915YND9_9GLOM</name>
<dbReference type="Proteomes" id="UP000684084">
    <property type="component" value="Unassembled WGS sequence"/>
</dbReference>
<dbReference type="PANTHER" id="PTHR13161:SF15">
    <property type="entry name" value="SPLICING FACTOR, SUPPRESSOR OF WHITE-APRICOT HOMOLOG"/>
    <property type="match status" value="1"/>
</dbReference>
<keyword evidence="2" id="KW-0677">Repeat</keyword>
<evidence type="ECO:0000256" key="1">
    <source>
        <dbReference type="ARBA" id="ARBA00022664"/>
    </source>
</evidence>
<dbReference type="VEuPathDB" id="FungiDB:RhiirFUN_001336"/>
<dbReference type="Pfam" id="PF09750">
    <property type="entry name" value="DRY_EERY"/>
    <property type="match status" value="1"/>
</dbReference>
<dbReference type="EMBL" id="CAGKOT010000001">
    <property type="protein sequence ID" value="CAB5298205.1"/>
    <property type="molecule type" value="Genomic_DNA"/>
</dbReference>
<feature type="compositionally biased region" description="Basic residues" evidence="5">
    <location>
        <begin position="32"/>
        <end position="45"/>
    </location>
</feature>
<feature type="compositionally biased region" description="Low complexity" evidence="5">
    <location>
        <begin position="17"/>
        <end position="31"/>
    </location>
</feature>
<keyword evidence="4" id="KW-0508">mRNA splicing</keyword>
<keyword evidence="1" id="KW-0507">mRNA processing</keyword>
<feature type="compositionally biased region" description="Acidic residues" evidence="5">
    <location>
        <begin position="281"/>
        <end position="297"/>
    </location>
</feature>
<feature type="compositionally biased region" description="Low complexity" evidence="5">
    <location>
        <begin position="332"/>
        <end position="343"/>
    </location>
</feature>